<keyword evidence="5" id="KW-0677">Repeat</keyword>
<dbReference type="PROSITE" id="PS00678">
    <property type="entry name" value="WD_REPEATS_1"/>
    <property type="match status" value="1"/>
</dbReference>
<proteinExistence type="inferred from homology"/>
<evidence type="ECO:0000256" key="2">
    <source>
        <dbReference type="ARBA" id="ARBA00006260"/>
    </source>
</evidence>
<dbReference type="InterPro" id="IPR036322">
    <property type="entry name" value="WD40_repeat_dom_sf"/>
</dbReference>
<evidence type="ECO:0000256" key="1">
    <source>
        <dbReference type="ARBA" id="ARBA00004245"/>
    </source>
</evidence>
<feature type="repeat" description="WD" evidence="9">
    <location>
        <begin position="53"/>
        <end position="94"/>
    </location>
</feature>
<dbReference type="PANTHER" id="PTHR10709:SF2">
    <property type="entry name" value="ACTIN-RELATED PROTEIN 2_3 COMPLEX SUBUNIT"/>
    <property type="match status" value="1"/>
</dbReference>
<dbReference type="SUPFAM" id="SSF50978">
    <property type="entry name" value="WD40 repeat-like"/>
    <property type="match status" value="1"/>
</dbReference>
<comment type="subcellular location">
    <subcellularLocation>
        <location evidence="1">Cytoplasm</location>
        <location evidence="1">Cytoskeleton</location>
    </subcellularLocation>
</comment>
<evidence type="ECO:0000313" key="10">
    <source>
        <dbReference type="EMBL" id="KAG8467975.1"/>
    </source>
</evidence>
<dbReference type="Gene3D" id="2.130.10.10">
    <property type="entry name" value="YVTN repeat-like/Quinoprotein amine dehydrogenase"/>
    <property type="match status" value="1"/>
</dbReference>
<dbReference type="InterPro" id="IPR001680">
    <property type="entry name" value="WD40_rpt"/>
</dbReference>
<evidence type="ECO:0000256" key="3">
    <source>
        <dbReference type="ARBA" id="ARBA00022490"/>
    </source>
</evidence>
<evidence type="ECO:0000256" key="9">
    <source>
        <dbReference type="PROSITE-ProRule" id="PRU00221"/>
    </source>
</evidence>
<dbReference type="OrthoDB" id="406844at2759"/>
<organism evidence="10 11">
    <name type="scientific">Diacronema lutheri</name>
    <name type="common">Unicellular marine alga</name>
    <name type="synonym">Monochrysis lutheri</name>
    <dbReference type="NCBI Taxonomy" id="2081491"/>
    <lineage>
        <taxon>Eukaryota</taxon>
        <taxon>Haptista</taxon>
        <taxon>Haptophyta</taxon>
        <taxon>Pavlovophyceae</taxon>
        <taxon>Pavlovales</taxon>
        <taxon>Pavlovaceae</taxon>
        <taxon>Diacronema</taxon>
    </lineage>
</organism>
<dbReference type="InterPro" id="IPR019775">
    <property type="entry name" value="WD40_repeat_CS"/>
</dbReference>
<dbReference type="Proteomes" id="UP000751190">
    <property type="component" value="Unassembled WGS sequence"/>
</dbReference>
<evidence type="ECO:0000256" key="8">
    <source>
        <dbReference type="PIRNR" id="PIRNR038093"/>
    </source>
</evidence>
<dbReference type="PANTHER" id="PTHR10709">
    <property type="entry name" value="ACTIN-RELATED PROTEIN 2/3 COMPLEX SUBUNIT 1"/>
    <property type="match status" value="1"/>
</dbReference>
<dbReference type="PIRSF" id="PIRSF038093">
    <property type="entry name" value="ARP2/3_su1"/>
    <property type="match status" value="1"/>
</dbReference>
<dbReference type="GO" id="GO:0034314">
    <property type="term" value="P:Arp2/3 complex-mediated actin nucleation"/>
    <property type="evidence" value="ECO:0007669"/>
    <property type="project" value="UniProtKB-UniRule"/>
</dbReference>
<reference evidence="10" key="1">
    <citation type="submission" date="2021-05" db="EMBL/GenBank/DDBJ databases">
        <title>The genome of the haptophyte Pavlova lutheri (Diacronema luteri, Pavlovales) - a model for lipid biosynthesis in eukaryotic algae.</title>
        <authorList>
            <person name="Hulatt C.J."/>
            <person name="Posewitz M.C."/>
        </authorList>
    </citation>
    <scope>NUCLEOTIDE SEQUENCE</scope>
    <source>
        <strain evidence="10">NIVA-4/92</strain>
    </source>
</reference>
<gene>
    <name evidence="10" type="ORF">KFE25_007027</name>
</gene>
<evidence type="ECO:0000256" key="5">
    <source>
        <dbReference type="ARBA" id="ARBA00022737"/>
    </source>
</evidence>
<dbReference type="Pfam" id="PF00400">
    <property type="entry name" value="WD40"/>
    <property type="match status" value="3"/>
</dbReference>
<keyword evidence="11" id="KW-1185">Reference proteome</keyword>
<dbReference type="InterPro" id="IPR017383">
    <property type="entry name" value="ARPC1"/>
</dbReference>
<accession>A0A8J6CFF8</accession>
<dbReference type="PROSITE" id="PS50294">
    <property type="entry name" value="WD_REPEATS_REGION"/>
    <property type="match status" value="1"/>
</dbReference>
<sequence>MPIVEALEPCITCHAWNRDRSMLAISPNSNDIHIYSMQAATAGPPKFTRAWTLREHDALVTGIDWAASTNRIVSSSQDRNAYVWELQDNEWRPTLVILRLQRAATSVSWSPDEAKFAVGSGEKLVAVCYFESQNNFWVSKHLRRHGSTVLGVSWSPSALLLATGCADSRARIVSAYVKGVDKSGKQTPFGEDPAFGTVLAEYACAGWVHAAAWHPNGTTVVFASHDSRVTVVSLLSPEAPLQVIRLRGLPIKALSFLPTGSFIGVGFEYTPLLFRQTPGASTYSDGEPLETAERNTGGSFATSAVNAAMRMFQAQDKAGQEQTVSQTAKLSSVHQNCVTCVRAFEGKVGGRVVDFTTTGLDGFVVFWTSDELVSAMRAATTPLLSHS</sequence>
<keyword evidence="7 8" id="KW-0206">Cytoskeleton</keyword>
<comment type="function">
    <text evidence="8">Functions as component of the Arp2/3 complex which is involved in regulation of actin polymerization and together with an activating nucleation-promoting factor (NPF) mediates the formation of branched actin networks.</text>
</comment>
<dbReference type="AlphaFoldDB" id="A0A8J6CFF8"/>
<name>A0A8J6CFF8_DIALT</name>
<keyword evidence="4 9" id="KW-0853">WD repeat</keyword>
<comment type="similarity">
    <text evidence="2 8">Belongs to the WD repeat ARPC1 family.</text>
</comment>
<keyword evidence="6 8" id="KW-0009">Actin-binding</keyword>
<evidence type="ECO:0000256" key="7">
    <source>
        <dbReference type="ARBA" id="ARBA00023212"/>
    </source>
</evidence>
<evidence type="ECO:0000313" key="11">
    <source>
        <dbReference type="Proteomes" id="UP000751190"/>
    </source>
</evidence>
<dbReference type="GO" id="GO:0005885">
    <property type="term" value="C:Arp2/3 protein complex"/>
    <property type="evidence" value="ECO:0007669"/>
    <property type="project" value="UniProtKB-UniRule"/>
</dbReference>
<dbReference type="OMA" id="YVWEPSP"/>
<dbReference type="GO" id="GO:0051015">
    <property type="term" value="F:actin filament binding"/>
    <property type="evidence" value="ECO:0007669"/>
    <property type="project" value="TreeGrafter"/>
</dbReference>
<dbReference type="InterPro" id="IPR015943">
    <property type="entry name" value="WD40/YVTN_repeat-like_dom_sf"/>
</dbReference>
<evidence type="ECO:0000256" key="6">
    <source>
        <dbReference type="ARBA" id="ARBA00023203"/>
    </source>
</evidence>
<dbReference type="EMBL" id="JAGTXO010000005">
    <property type="protein sequence ID" value="KAG8467975.1"/>
    <property type="molecule type" value="Genomic_DNA"/>
</dbReference>
<dbReference type="SMART" id="SM00320">
    <property type="entry name" value="WD40"/>
    <property type="match status" value="4"/>
</dbReference>
<dbReference type="PROSITE" id="PS50082">
    <property type="entry name" value="WD_REPEATS_2"/>
    <property type="match status" value="1"/>
</dbReference>
<protein>
    <recommendedName>
        <fullName evidence="8">Actin-related protein 2/3 complex subunit</fullName>
    </recommendedName>
</protein>
<comment type="caution">
    <text evidence="10">The sequence shown here is derived from an EMBL/GenBank/DDBJ whole genome shotgun (WGS) entry which is preliminary data.</text>
</comment>
<keyword evidence="3 8" id="KW-0963">Cytoplasm</keyword>
<evidence type="ECO:0000256" key="4">
    <source>
        <dbReference type="ARBA" id="ARBA00022574"/>
    </source>
</evidence>